<dbReference type="InterPro" id="IPR018247">
    <property type="entry name" value="EF_Hand_1_Ca_BS"/>
</dbReference>
<evidence type="ECO:0000256" key="2">
    <source>
        <dbReference type="SAM" id="SignalP"/>
    </source>
</evidence>
<dbReference type="AlphaFoldDB" id="A0AAD8AVU2"/>
<dbReference type="InterPro" id="IPR011992">
    <property type="entry name" value="EF-hand-dom_pair"/>
</dbReference>
<dbReference type="Pfam" id="PF13202">
    <property type="entry name" value="EF-hand_5"/>
    <property type="match status" value="2"/>
</dbReference>
<dbReference type="PANTHER" id="PTHR10827">
    <property type="entry name" value="RETICULOCALBIN"/>
    <property type="match status" value="1"/>
</dbReference>
<evidence type="ECO:0000313" key="5">
    <source>
        <dbReference type="Proteomes" id="UP001233172"/>
    </source>
</evidence>
<gene>
    <name evidence="4" type="ORF">Bpfe_027984</name>
</gene>
<protein>
    <submittedName>
        <fullName evidence="4">Reticulocalbin-2</fullName>
    </submittedName>
</protein>
<feature type="domain" description="EF-hand" evidence="3">
    <location>
        <begin position="153"/>
        <end position="188"/>
    </location>
</feature>
<reference evidence="4" key="2">
    <citation type="submission" date="2023-04" db="EMBL/GenBank/DDBJ databases">
        <authorList>
            <person name="Bu L."/>
            <person name="Lu L."/>
            <person name="Laidemitt M.R."/>
            <person name="Zhang S.M."/>
            <person name="Mutuku M."/>
            <person name="Mkoji G."/>
            <person name="Steinauer M."/>
            <person name="Loker E.S."/>
        </authorList>
    </citation>
    <scope>NUCLEOTIDE SEQUENCE</scope>
    <source>
        <strain evidence="4">KasaAsao</strain>
        <tissue evidence="4">Whole Snail</tissue>
    </source>
</reference>
<feature type="chain" id="PRO_5041953637" evidence="2">
    <location>
        <begin position="17"/>
        <end position="310"/>
    </location>
</feature>
<dbReference type="PROSITE" id="PS50222">
    <property type="entry name" value="EF_HAND_2"/>
    <property type="match status" value="2"/>
</dbReference>
<dbReference type="SMART" id="SM00054">
    <property type="entry name" value="EFh"/>
    <property type="match status" value="5"/>
</dbReference>
<organism evidence="4 5">
    <name type="scientific">Biomphalaria pfeifferi</name>
    <name type="common">Bloodfluke planorb</name>
    <name type="synonym">Freshwater snail</name>
    <dbReference type="NCBI Taxonomy" id="112525"/>
    <lineage>
        <taxon>Eukaryota</taxon>
        <taxon>Metazoa</taxon>
        <taxon>Spiralia</taxon>
        <taxon>Lophotrochozoa</taxon>
        <taxon>Mollusca</taxon>
        <taxon>Gastropoda</taxon>
        <taxon>Heterobranchia</taxon>
        <taxon>Euthyneura</taxon>
        <taxon>Panpulmonata</taxon>
        <taxon>Hygrophila</taxon>
        <taxon>Lymnaeoidea</taxon>
        <taxon>Planorbidae</taxon>
        <taxon>Biomphalaria</taxon>
    </lineage>
</organism>
<keyword evidence="2" id="KW-0732">Signal</keyword>
<evidence type="ECO:0000259" key="3">
    <source>
        <dbReference type="PROSITE" id="PS50222"/>
    </source>
</evidence>
<dbReference type="PANTHER" id="PTHR10827:SF95">
    <property type="entry name" value="LD34388P"/>
    <property type="match status" value="1"/>
</dbReference>
<proteinExistence type="predicted"/>
<keyword evidence="5" id="KW-1185">Reference proteome</keyword>
<reference evidence="4" key="1">
    <citation type="journal article" date="2023" name="PLoS Negl. Trop. Dis.">
        <title>A genome sequence for Biomphalaria pfeifferi, the major vector snail for the human-infecting parasite Schistosoma mansoni.</title>
        <authorList>
            <person name="Bu L."/>
            <person name="Lu L."/>
            <person name="Laidemitt M.R."/>
            <person name="Zhang S.M."/>
            <person name="Mutuku M."/>
            <person name="Mkoji G."/>
            <person name="Steinauer M."/>
            <person name="Loker E.S."/>
        </authorList>
    </citation>
    <scope>NUCLEOTIDE SEQUENCE</scope>
    <source>
        <strain evidence="4">KasaAsao</strain>
    </source>
</reference>
<dbReference type="Gene3D" id="1.10.238.10">
    <property type="entry name" value="EF-hand"/>
    <property type="match status" value="3"/>
</dbReference>
<dbReference type="GO" id="GO:0005783">
    <property type="term" value="C:endoplasmic reticulum"/>
    <property type="evidence" value="ECO:0007669"/>
    <property type="project" value="TreeGrafter"/>
</dbReference>
<keyword evidence="1" id="KW-0106">Calcium</keyword>
<accession>A0AAD8AVU2</accession>
<sequence>MLVVVLILCSCAFLQATPEVPEHGAFKHTESHYKDGIHNPVFDQEALLGSHNVDDLAELPKDVRIKRLRTLAKSHDSNNNDIIEPDELKEWILQSFRMLDREEAMEKLQEEDENGDKKVTFAEILGKRHGYGEEDLPLLENYERGDEDVDVLELINDDKKRFLAADLDKDGALSQEEYVAYFQPYDFPHMFQVEMERSMHDIDKDADGFISMEEFIGETVDDETRISEMTNFEELDKDKDGKLTPDELRPWALPDNEDVAKEEAEHLLNTCDLDRDGQLSIEEIVNKEEEFIGSSATDYGRTLHFVRDEL</sequence>
<dbReference type="EMBL" id="JASAOG010000237">
    <property type="protein sequence ID" value="KAK0042609.1"/>
    <property type="molecule type" value="Genomic_DNA"/>
</dbReference>
<evidence type="ECO:0000313" key="4">
    <source>
        <dbReference type="EMBL" id="KAK0042609.1"/>
    </source>
</evidence>
<comment type="caution">
    <text evidence="4">The sequence shown here is derived from an EMBL/GenBank/DDBJ whole genome shotgun (WGS) entry which is preliminary data.</text>
</comment>
<feature type="signal peptide" evidence="2">
    <location>
        <begin position="1"/>
        <end position="16"/>
    </location>
</feature>
<evidence type="ECO:0000256" key="1">
    <source>
        <dbReference type="ARBA" id="ARBA00022837"/>
    </source>
</evidence>
<name>A0AAD8AVU2_BIOPF</name>
<dbReference type="Proteomes" id="UP001233172">
    <property type="component" value="Unassembled WGS sequence"/>
</dbReference>
<feature type="domain" description="EF-hand" evidence="3">
    <location>
        <begin position="232"/>
        <end position="258"/>
    </location>
</feature>
<dbReference type="SUPFAM" id="SSF47473">
    <property type="entry name" value="EF-hand"/>
    <property type="match status" value="2"/>
</dbReference>
<dbReference type="InterPro" id="IPR002048">
    <property type="entry name" value="EF_hand_dom"/>
</dbReference>
<dbReference type="GO" id="GO:0005509">
    <property type="term" value="F:calcium ion binding"/>
    <property type="evidence" value="ECO:0007669"/>
    <property type="project" value="InterPro"/>
</dbReference>
<dbReference type="PROSITE" id="PS00018">
    <property type="entry name" value="EF_HAND_1"/>
    <property type="match status" value="6"/>
</dbReference>
<dbReference type="Pfam" id="PF13499">
    <property type="entry name" value="EF-hand_7"/>
    <property type="match status" value="1"/>
</dbReference>